<dbReference type="InterPro" id="IPR005229">
    <property type="entry name" value="YicC/YloC-like"/>
</dbReference>
<sequence length="293" mass="32937">MIVSMTGFGDATAERNGTHYAVEIRSLNNRFYKPVIKLPESLNGLEPELESMLRDKLGRGSITFSLKMRSDSAEAAYHLNVPALQTYLQQLQQVKGLTELVRIDLAGLVALPGVCQEPRDESDEIEKHGPVVRELMTKAIAKLSAMRKKEGEVLFVDLMKQLTHMRANLKEIADLAPGVVEEYHRRLRERVNKLLAQAEVQVSQVDLIKEVAVFAERADIAEEITRLTAHLNSFEQSCRETEHGGRKLDFIAQEMLREANTIAAKANDAEIAKRIVEIKGAIDRVKEQVQNIE</sequence>
<evidence type="ECO:0000256" key="3">
    <source>
        <dbReference type="ARBA" id="ARBA00022759"/>
    </source>
</evidence>
<comment type="cofactor">
    <cofactor evidence="1">
        <name>a divalent metal cation</name>
        <dbReference type="ChEBI" id="CHEBI:60240"/>
    </cofactor>
</comment>
<dbReference type="NCBIfam" id="TIGR00255">
    <property type="entry name" value="YicC/YloC family endoribonuclease"/>
    <property type="match status" value="1"/>
</dbReference>
<keyword evidence="2" id="KW-0540">Nuclease</keyword>
<keyword evidence="3" id="KW-0255">Endonuclease</keyword>
<accession>A0A7M2WUB8</accession>
<dbReference type="PANTHER" id="PTHR30636:SF3">
    <property type="entry name" value="UPF0701 PROTEIN YICC"/>
    <property type="match status" value="1"/>
</dbReference>
<evidence type="ECO:0000256" key="5">
    <source>
        <dbReference type="ARBA" id="ARBA00035648"/>
    </source>
</evidence>
<evidence type="ECO:0000259" key="7">
    <source>
        <dbReference type="Pfam" id="PF08340"/>
    </source>
</evidence>
<dbReference type="InterPro" id="IPR013527">
    <property type="entry name" value="YicC-like_N"/>
</dbReference>
<dbReference type="GO" id="GO:0016787">
    <property type="term" value="F:hydrolase activity"/>
    <property type="evidence" value="ECO:0007669"/>
    <property type="project" value="UniProtKB-KW"/>
</dbReference>
<dbReference type="PANTHER" id="PTHR30636">
    <property type="entry name" value="UPF0701 PROTEIN YICC"/>
    <property type="match status" value="1"/>
</dbReference>
<dbReference type="EMBL" id="CP063458">
    <property type="protein sequence ID" value="QOV88864.1"/>
    <property type="molecule type" value="Genomic_DNA"/>
</dbReference>
<dbReference type="Pfam" id="PF03755">
    <property type="entry name" value="YicC-like_N"/>
    <property type="match status" value="1"/>
</dbReference>
<organism evidence="8 9">
    <name type="scientific">Humisphaera borealis</name>
    <dbReference type="NCBI Taxonomy" id="2807512"/>
    <lineage>
        <taxon>Bacteria</taxon>
        <taxon>Pseudomonadati</taxon>
        <taxon>Planctomycetota</taxon>
        <taxon>Phycisphaerae</taxon>
        <taxon>Tepidisphaerales</taxon>
        <taxon>Tepidisphaeraceae</taxon>
        <taxon>Humisphaera</taxon>
    </lineage>
</organism>
<feature type="domain" description="Endoribonuclease YicC-like C-terminal" evidence="7">
    <location>
        <begin position="173"/>
        <end position="293"/>
    </location>
</feature>
<gene>
    <name evidence="8" type="ORF">IPV69_21960</name>
</gene>
<protein>
    <submittedName>
        <fullName evidence="8">YicC family protein</fullName>
    </submittedName>
</protein>
<dbReference type="InterPro" id="IPR013551">
    <property type="entry name" value="YicC-like_C"/>
</dbReference>
<evidence type="ECO:0000256" key="1">
    <source>
        <dbReference type="ARBA" id="ARBA00001968"/>
    </source>
</evidence>
<dbReference type="GO" id="GO:0004521">
    <property type="term" value="F:RNA endonuclease activity"/>
    <property type="evidence" value="ECO:0007669"/>
    <property type="project" value="InterPro"/>
</dbReference>
<reference evidence="8 9" key="1">
    <citation type="submission" date="2020-10" db="EMBL/GenBank/DDBJ databases">
        <title>Wide distribution of Phycisphaera-like planctomycetes from WD2101 soil group in peatlands and genome analysis of the first cultivated representative.</title>
        <authorList>
            <person name="Dedysh S.N."/>
            <person name="Beletsky A.V."/>
            <person name="Ivanova A."/>
            <person name="Kulichevskaya I.S."/>
            <person name="Suzina N.E."/>
            <person name="Philippov D.A."/>
            <person name="Rakitin A.L."/>
            <person name="Mardanov A.V."/>
            <person name="Ravin N.V."/>
        </authorList>
    </citation>
    <scope>NUCLEOTIDE SEQUENCE [LARGE SCALE GENOMIC DNA]</scope>
    <source>
        <strain evidence="8 9">M1803</strain>
    </source>
</reference>
<feature type="domain" description="Endoribonuclease YicC-like N-terminal" evidence="6">
    <location>
        <begin position="2"/>
        <end position="154"/>
    </location>
</feature>
<evidence type="ECO:0000259" key="6">
    <source>
        <dbReference type="Pfam" id="PF03755"/>
    </source>
</evidence>
<keyword evidence="4" id="KW-0378">Hydrolase</keyword>
<dbReference type="RefSeq" id="WP_206291872.1">
    <property type="nucleotide sequence ID" value="NZ_CP063458.1"/>
</dbReference>
<proteinExistence type="inferred from homology"/>
<name>A0A7M2WUB8_9BACT</name>
<evidence type="ECO:0000256" key="4">
    <source>
        <dbReference type="ARBA" id="ARBA00022801"/>
    </source>
</evidence>
<comment type="similarity">
    <text evidence="5">Belongs to the YicC/YloC family.</text>
</comment>
<keyword evidence="9" id="KW-1185">Reference proteome</keyword>
<dbReference type="AlphaFoldDB" id="A0A7M2WUB8"/>
<dbReference type="KEGG" id="hbs:IPV69_21960"/>
<evidence type="ECO:0000256" key="2">
    <source>
        <dbReference type="ARBA" id="ARBA00022722"/>
    </source>
</evidence>
<evidence type="ECO:0000313" key="9">
    <source>
        <dbReference type="Proteomes" id="UP000593765"/>
    </source>
</evidence>
<evidence type="ECO:0000313" key="8">
    <source>
        <dbReference type="EMBL" id="QOV88864.1"/>
    </source>
</evidence>
<dbReference type="Pfam" id="PF08340">
    <property type="entry name" value="YicC-like_C"/>
    <property type="match status" value="1"/>
</dbReference>
<dbReference type="Proteomes" id="UP000593765">
    <property type="component" value="Chromosome"/>
</dbReference>